<dbReference type="EMBL" id="CAJVPQ010008849">
    <property type="protein sequence ID" value="CAG8710483.1"/>
    <property type="molecule type" value="Genomic_DNA"/>
</dbReference>
<evidence type="ECO:0000313" key="1">
    <source>
        <dbReference type="EMBL" id="CAG8710483.1"/>
    </source>
</evidence>
<dbReference type="Proteomes" id="UP000789570">
    <property type="component" value="Unassembled WGS sequence"/>
</dbReference>
<evidence type="ECO:0000313" key="2">
    <source>
        <dbReference type="Proteomes" id="UP000789570"/>
    </source>
</evidence>
<proteinExistence type="predicted"/>
<keyword evidence="2" id="KW-1185">Reference proteome</keyword>
<accession>A0A9N9HX58</accession>
<reference evidence="1" key="1">
    <citation type="submission" date="2021-06" db="EMBL/GenBank/DDBJ databases">
        <authorList>
            <person name="Kallberg Y."/>
            <person name="Tangrot J."/>
            <person name="Rosling A."/>
        </authorList>
    </citation>
    <scope>NUCLEOTIDE SEQUENCE</scope>
    <source>
        <strain evidence="1">UK204</strain>
    </source>
</reference>
<feature type="non-terminal residue" evidence="1">
    <location>
        <position position="1"/>
    </location>
</feature>
<gene>
    <name evidence="1" type="ORF">FCALED_LOCUS13890</name>
</gene>
<protein>
    <submittedName>
        <fullName evidence="1">203_t:CDS:1</fullName>
    </submittedName>
</protein>
<name>A0A9N9HX58_9GLOM</name>
<sequence>EVEYEEMPASVLCPVISSVLHEIYQVTSIKIFHLNTLNN</sequence>
<organism evidence="1 2">
    <name type="scientific">Funneliformis caledonium</name>
    <dbReference type="NCBI Taxonomy" id="1117310"/>
    <lineage>
        <taxon>Eukaryota</taxon>
        <taxon>Fungi</taxon>
        <taxon>Fungi incertae sedis</taxon>
        <taxon>Mucoromycota</taxon>
        <taxon>Glomeromycotina</taxon>
        <taxon>Glomeromycetes</taxon>
        <taxon>Glomerales</taxon>
        <taxon>Glomeraceae</taxon>
        <taxon>Funneliformis</taxon>
    </lineage>
</organism>
<dbReference type="AlphaFoldDB" id="A0A9N9HX58"/>
<comment type="caution">
    <text evidence="1">The sequence shown here is derived from an EMBL/GenBank/DDBJ whole genome shotgun (WGS) entry which is preliminary data.</text>
</comment>